<dbReference type="GO" id="GO:0015074">
    <property type="term" value="P:DNA integration"/>
    <property type="evidence" value="ECO:0007669"/>
    <property type="project" value="InterPro"/>
</dbReference>
<reference evidence="2 3" key="1">
    <citation type="submission" date="2014-04" db="EMBL/GenBank/DDBJ databases">
        <title>Aquimarina sp. 22II-S11-z7 Genome Sequencing.</title>
        <authorList>
            <person name="Lai Q."/>
        </authorList>
    </citation>
    <scope>NUCLEOTIDE SEQUENCE [LARGE SCALE GENOMIC DNA]</scope>
    <source>
        <strain evidence="2 3">22II-S11-z7</strain>
    </source>
</reference>
<keyword evidence="3" id="KW-1185">Reference proteome</keyword>
<dbReference type="SUPFAM" id="SSF56349">
    <property type="entry name" value="DNA breaking-rejoining enzymes"/>
    <property type="match status" value="1"/>
</dbReference>
<dbReference type="Proteomes" id="UP000023541">
    <property type="component" value="Unassembled WGS sequence"/>
</dbReference>
<evidence type="ECO:0000256" key="1">
    <source>
        <dbReference type="ARBA" id="ARBA00023172"/>
    </source>
</evidence>
<dbReference type="eggNOG" id="ENOG5033RA7">
    <property type="taxonomic scope" value="Bacteria"/>
</dbReference>
<organism evidence="2 3">
    <name type="scientific">Aquimarina atlantica</name>
    <dbReference type="NCBI Taxonomy" id="1317122"/>
    <lineage>
        <taxon>Bacteria</taxon>
        <taxon>Pseudomonadati</taxon>
        <taxon>Bacteroidota</taxon>
        <taxon>Flavobacteriia</taxon>
        <taxon>Flavobacteriales</taxon>
        <taxon>Flavobacteriaceae</taxon>
        <taxon>Aquimarina</taxon>
    </lineage>
</organism>
<gene>
    <name evidence="2" type="ORF">ATO12_09965</name>
</gene>
<sequence length="172" mass="20108">MMYPLLFKSSIQSFTLRREELVDLSWNDVQYSDKAGCLILVVDNLKVERCTEKIFKKKVIPIGPDLFDLLNELGYDDFKDSELYIIEPNRKVKHRTIINALSKGFSHYYGQAFPNVAQKKFKTLRKTYLSYLNKIAGDDMIELSSHDNMRTLNKHYIDAEIVSKGLNMRIFE</sequence>
<dbReference type="Gene3D" id="1.10.443.10">
    <property type="entry name" value="Intergrase catalytic core"/>
    <property type="match status" value="1"/>
</dbReference>
<evidence type="ECO:0008006" key="4">
    <source>
        <dbReference type="Google" id="ProtNLM"/>
    </source>
</evidence>
<keyword evidence="1" id="KW-0233">DNA recombination</keyword>
<evidence type="ECO:0000313" key="2">
    <source>
        <dbReference type="EMBL" id="EZH75043.1"/>
    </source>
</evidence>
<protein>
    <recommendedName>
        <fullName evidence="4">Tyr recombinase domain-containing protein</fullName>
    </recommendedName>
</protein>
<comment type="caution">
    <text evidence="2">The sequence shown here is derived from an EMBL/GenBank/DDBJ whole genome shotgun (WGS) entry which is preliminary data.</text>
</comment>
<dbReference type="OrthoDB" id="1314641at2"/>
<proteinExistence type="predicted"/>
<dbReference type="EMBL" id="AQRA01000002">
    <property type="protein sequence ID" value="EZH75043.1"/>
    <property type="molecule type" value="Genomic_DNA"/>
</dbReference>
<evidence type="ECO:0000313" key="3">
    <source>
        <dbReference type="Proteomes" id="UP000023541"/>
    </source>
</evidence>
<accession>A0A023BZK1</accession>
<dbReference type="RefSeq" id="WP_034240123.1">
    <property type="nucleotide sequence ID" value="NZ_AQRA01000002.1"/>
</dbReference>
<dbReference type="GO" id="GO:0006310">
    <property type="term" value="P:DNA recombination"/>
    <property type="evidence" value="ECO:0007669"/>
    <property type="project" value="UniProtKB-KW"/>
</dbReference>
<dbReference type="InterPro" id="IPR013762">
    <property type="entry name" value="Integrase-like_cat_sf"/>
</dbReference>
<dbReference type="InterPro" id="IPR011010">
    <property type="entry name" value="DNA_brk_join_enz"/>
</dbReference>
<name>A0A023BZK1_9FLAO</name>
<dbReference type="AlphaFoldDB" id="A0A023BZK1"/>
<dbReference type="GO" id="GO:0003677">
    <property type="term" value="F:DNA binding"/>
    <property type="evidence" value="ECO:0007669"/>
    <property type="project" value="InterPro"/>
</dbReference>
<dbReference type="STRING" id="1317122.ATO12_09965"/>